<proteinExistence type="predicted"/>
<feature type="compositionally biased region" description="Basic and acidic residues" evidence="1">
    <location>
        <begin position="51"/>
        <end position="60"/>
    </location>
</feature>
<feature type="compositionally biased region" description="Polar residues" evidence="1">
    <location>
        <begin position="203"/>
        <end position="216"/>
    </location>
</feature>
<evidence type="ECO:0000256" key="1">
    <source>
        <dbReference type="SAM" id="MobiDB-lite"/>
    </source>
</evidence>
<accession>A0ABM0UZG0</accession>
<feature type="region of interest" description="Disordered" evidence="1">
    <location>
        <begin position="203"/>
        <end position="238"/>
    </location>
</feature>
<feature type="compositionally biased region" description="Polar residues" evidence="1">
    <location>
        <begin position="29"/>
        <end position="50"/>
    </location>
</feature>
<reference evidence="3" key="2">
    <citation type="submission" date="2025-08" db="UniProtKB">
        <authorList>
            <consortium name="RefSeq"/>
        </authorList>
    </citation>
    <scope>IDENTIFICATION</scope>
    <source>
        <tissue evidence="3">Leaf</tissue>
    </source>
</reference>
<sequence length="326" mass="36147">MEDSEKRKQMLKAMRMEAAAQNDDDSIGLETSVNTGHLSNPLAETSTHQQESFEKPRFDYYTDPMSAYSSFNRNKTPKQQYISSPHHHQTSSPVPPQFPPSVPGSLGSEYQAHTNHGGFQAAHYDGHNLHTGPRGMAHLSPSHRGSPAAWNNNYRPPPVNHLGPPQWVPRPLPFSPEYPDMGNNRFGGRGNYNNTAPQYSHYGRQNSNWAGNTYPNSGRGRSRGRGMNTSFGRDGGRRPMELGAERFYSNSMTEDPWKYLKPVLWKSCSDSSSSNSTTSQAWLPNSIAPKKSVTSEASHKASNNQQSLAEYLAASLDEATCDESSN</sequence>
<keyword evidence="2" id="KW-1185">Reference proteome</keyword>
<dbReference type="GeneID" id="104731004"/>
<dbReference type="InterPro" id="IPR039292">
    <property type="entry name" value="SICKLE"/>
</dbReference>
<reference evidence="2" key="1">
    <citation type="journal article" date="2014" name="Nat. Commun.">
        <title>The emerging biofuel crop Camelina sativa retains a highly undifferentiated hexaploid genome structure.</title>
        <authorList>
            <person name="Kagale S."/>
            <person name="Koh C."/>
            <person name="Nixon J."/>
            <person name="Bollina V."/>
            <person name="Clarke W.E."/>
            <person name="Tuteja R."/>
            <person name="Spillane C."/>
            <person name="Robinson S.J."/>
            <person name="Links M.G."/>
            <person name="Clarke C."/>
            <person name="Higgins E.E."/>
            <person name="Huebert T."/>
            <person name="Sharpe A.G."/>
            <person name="Parkin I.A."/>
        </authorList>
    </citation>
    <scope>NUCLEOTIDE SEQUENCE [LARGE SCALE GENOMIC DNA]</scope>
    <source>
        <strain evidence="2">cv. DH55</strain>
    </source>
</reference>
<evidence type="ECO:0000313" key="3">
    <source>
        <dbReference type="RefSeq" id="XP_010448556.1"/>
    </source>
</evidence>
<gene>
    <name evidence="3" type="primary">LOC104731004</name>
</gene>
<protein>
    <submittedName>
        <fullName evidence="3">Uncharacterized protein LOC104731004</fullName>
    </submittedName>
</protein>
<feature type="compositionally biased region" description="Pro residues" evidence="1">
    <location>
        <begin position="93"/>
        <end position="102"/>
    </location>
</feature>
<dbReference type="Proteomes" id="UP000694864">
    <property type="component" value="Chromosome 12"/>
</dbReference>
<evidence type="ECO:0000313" key="2">
    <source>
        <dbReference type="Proteomes" id="UP000694864"/>
    </source>
</evidence>
<organism evidence="2 3">
    <name type="scientific">Camelina sativa</name>
    <name type="common">False flax</name>
    <name type="synonym">Myagrum sativum</name>
    <dbReference type="NCBI Taxonomy" id="90675"/>
    <lineage>
        <taxon>Eukaryota</taxon>
        <taxon>Viridiplantae</taxon>
        <taxon>Streptophyta</taxon>
        <taxon>Embryophyta</taxon>
        <taxon>Tracheophyta</taxon>
        <taxon>Spermatophyta</taxon>
        <taxon>Magnoliopsida</taxon>
        <taxon>eudicotyledons</taxon>
        <taxon>Gunneridae</taxon>
        <taxon>Pentapetalae</taxon>
        <taxon>rosids</taxon>
        <taxon>malvids</taxon>
        <taxon>Brassicales</taxon>
        <taxon>Brassicaceae</taxon>
        <taxon>Camelineae</taxon>
        <taxon>Camelina</taxon>
    </lineage>
</organism>
<feature type="compositionally biased region" description="Polar residues" evidence="1">
    <location>
        <begin position="67"/>
        <end position="83"/>
    </location>
</feature>
<dbReference type="PANTHER" id="PTHR36054:SF2">
    <property type="entry name" value="PROTEIN SICKLE"/>
    <property type="match status" value="1"/>
</dbReference>
<dbReference type="RefSeq" id="XP_010448556.1">
    <property type="nucleotide sequence ID" value="XM_010450254.1"/>
</dbReference>
<dbReference type="PANTHER" id="PTHR36054">
    <property type="entry name" value="PROTEIN SICKLE"/>
    <property type="match status" value="1"/>
</dbReference>
<name>A0ABM0UZG0_CAMSA</name>
<feature type="region of interest" description="Disordered" evidence="1">
    <location>
        <begin position="1"/>
        <end position="103"/>
    </location>
</feature>